<dbReference type="RefSeq" id="WP_244458063.1">
    <property type="nucleotide sequence ID" value="NZ_AP025637.1"/>
</dbReference>
<accession>A0ABN6NWE2</accession>
<dbReference type="Gene3D" id="3.40.190.150">
    <property type="entry name" value="Bordetella uptake gene, domain 1"/>
    <property type="match status" value="1"/>
</dbReference>
<dbReference type="Pfam" id="PF03401">
    <property type="entry name" value="TctC"/>
    <property type="match status" value="1"/>
</dbReference>
<dbReference type="CDD" id="cd07012">
    <property type="entry name" value="PBP2_Bug_TTT"/>
    <property type="match status" value="1"/>
</dbReference>
<feature type="signal peptide" evidence="2">
    <location>
        <begin position="1"/>
        <end position="24"/>
    </location>
</feature>
<comment type="similarity">
    <text evidence="1">Belongs to the UPF0065 (bug) family.</text>
</comment>
<gene>
    <name evidence="3" type="ORF">Rmf_06780</name>
</gene>
<keyword evidence="2" id="KW-0732">Signal</keyword>
<dbReference type="Gene3D" id="3.40.190.10">
    <property type="entry name" value="Periplasmic binding protein-like II"/>
    <property type="match status" value="1"/>
</dbReference>
<evidence type="ECO:0008006" key="5">
    <source>
        <dbReference type="Google" id="ProtNLM"/>
    </source>
</evidence>
<dbReference type="InterPro" id="IPR042100">
    <property type="entry name" value="Bug_dom1"/>
</dbReference>
<evidence type="ECO:0000256" key="1">
    <source>
        <dbReference type="ARBA" id="ARBA00006987"/>
    </source>
</evidence>
<dbReference type="PANTHER" id="PTHR42928">
    <property type="entry name" value="TRICARBOXYLATE-BINDING PROTEIN"/>
    <property type="match status" value="1"/>
</dbReference>
<reference evidence="3 4" key="1">
    <citation type="journal article" date="2016" name="Microbes Environ.">
        <title>Phylogenetically diverse aerobic anoxygenic phototrophic bacteria isolated from epilithic biofilms in Tama river, Japan.</title>
        <authorList>
            <person name="Hirose S."/>
            <person name="Matsuura K."/>
            <person name="Haruta S."/>
        </authorList>
    </citation>
    <scope>NUCLEOTIDE SEQUENCE [LARGE SCALE GENOMIC DNA]</scope>
    <source>
        <strain evidence="3 4">S08</strain>
    </source>
</reference>
<evidence type="ECO:0000256" key="2">
    <source>
        <dbReference type="SAM" id="SignalP"/>
    </source>
</evidence>
<feature type="chain" id="PRO_5045712516" description="Tripartite tricarboxylate transporter substrate binding protein" evidence="2">
    <location>
        <begin position="25"/>
        <end position="324"/>
    </location>
</feature>
<sequence length="324" mass="34614">MADAPATRRALLAAPMLLAAPALAQGAFPDRPIRLFIPWPPGASADVFLRAIADAAGRRLGQPVVPENRPGASGTLGAAALKDARPDGYTLAQLFGGVHRFVLANERASFNSLTDFTWIVQLSGSVHGIVVNADSPWRTLDDVLAAARAAPGRLTYGTLGPTSVQHMAMLDIMQRAGVELTHVPYRGGGELTTALLSKQVDVVADASGWAPLVADGRFRLLVVWGATRMPRFPDVPTLREAGIDLVVDSPYGIGGPRGMDPAVVRRLHDAFRDALEEDAVRAVMERFNLPRLYLDTAAFEAAQPASYEFERAGLRRAGLLPAGR</sequence>
<dbReference type="InterPro" id="IPR005064">
    <property type="entry name" value="BUG"/>
</dbReference>
<name>A0ABN6NWE2_9PROT</name>
<evidence type="ECO:0000313" key="3">
    <source>
        <dbReference type="EMBL" id="BDG70749.1"/>
    </source>
</evidence>
<dbReference type="Proteomes" id="UP000831327">
    <property type="component" value="Chromosome"/>
</dbReference>
<dbReference type="EMBL" id="AP025637">
    <property type="protein sequence ID" value="BDG70749.1"/>
    <property type="molecule type" value="Genomic_DNA"/>
</dbReference>
<proteinExistence type="inferred from homology"/>
<dbReference type="PANTHER" id="PTHR42928:SF5">
    <property type="entry name" value="BLR1237 PROTEIN"/>
    <property type="match status" value="1"/>
</dbReference>
<dbReference type="SUPFAM" id="SSF53850">
    <property type="entry name" value="Periplasmic binding protein-like II"/>
    <property type="match status" value="1"/>
</dbReference>
<evidence type="ECO:0000313" key="4">
    <source>
        <dbReference type="Proteomes" id="UP000831327"/>
    </source>
</evidence>
<keyword evidence="4" id="KW-1185">Reference proteome</keyword>
<protein>
    <recommendedName>
        <fullName evidence="5">Tripartite tricarboxylate transporter substrate binding protein</fullName>
    </recommendedName>
</protein>
<dbReference type="PIRSF" id="PIRSF017082">
    <property type="entry name" value="YflP"/>
    <property type="match status" value="1"/>
</dbReference>
<organism evidence="3 4">
    <name type="scientific">Roseomonas fluvialis</name>
    <dbReference type="NCBI Taxonomy" id="1750527"/>
    <lineage>
        <taxon>Bacteria</taxon>
        <taxon>Pseudomonadati</taxon>
        <taxon>Pseudomonadota</taxon>
        <taxon>Alphaproteobacteria</taxon>
        <taxon>Acetobacterales</taxon>
        <taxon>Roseomonadaceae</taxon>
        <taxon>Roseomonas</taxon>
    </lineage>
</organism>